<dbReference type="SMART" id="SM00353">
    <property type="entry name" value="HLH"/>
    <property type="match status" value="1"/>
</dbReference>
<accession>A0A1I8JP69</accession>
<evidence type="ECO:0000313" key="3">
    <source>
        <dbReference type="Proteomes" id="UP000095280"/>
    </source>
</evidence>
<dbReference type="Pfam" id="PF00010">
    <property type="entry name" value="HLH"/>
    <property type="match status" value="1"/>
</dbReference>
<feature type="compositionally biased region" description="Basic and acidic residues" evidence="1">
    <location>
        <begin position="243"/>
        <end position="257"/>
    </location>
</feature>
<evidence type="ECO:0000313" key="4">
    <source>
        <dbReference type="WBParaSite" id="snap_masked-unitig_25615-processed-gene-0.0-mRNA-1"/>
    </source>
</evidence>
<dbReference type="InterPro" id="IPR036638">
    <property type="entry name" value="HLH_DNA-bd_sf"/>
</dbReference>
<dbReference type="GO" id="GO:0032502">
    <property type="term" value="P:developmental process"/>
    <property type="evidence" value="ECO:0007669"/>
    <property type="project" value="TreeGrafter"/>
</dbReference>
<protein>
    <submittedName>
        <fullName evidence="4">BHLH domain-containing protein</fullName>
    </submittedName>
</protein>
<sequence>RLHAAQLLFSFIKDFFEQLGPGPPVPPQPPQPLPPEATVLPSSESFCCSSASISRSRLASRSSSRGPAIGANWRASALLWRSRVRLSCARSAEWPASSLCRAARLRRSQRCGQGVPALGGEFQAHCGLGASLGVQLTADLRLLAGRQLAGPGVRFEFGSLSDAQRTASGCSGSLGSSRRRSDQVASFFLAEVPDSSRARATRSSKILTGKGVRHVVADGDADKQSGQRQRLAQLSKQRQVAEPGRKSNPLEEVPKERASFRERKRMFSINSAFEELRSHIPTFPYERRLSKIDTLRLAIGYIAFLRDVLDSDQQCRNYSRQASGSPATCWPRLGWLRCRNLGCCPDFADIATLTKIAYKIRTPALTERLKVERHELTAAVPEQLRHEVAGVNSKRRRLHVVHHGGDFRQCHSGRLWPGGFQSLRLLGRLPQAPQFWSSSSSSAGSSSGSESGN</sequence>
<reference evidence="4" key="1">
    <citation type="submission" date="2016-11" db="UniProtKB">
        <authorList>
            <consortium name="WormBaseParasite"/>
        </authorList>
    </citation>
    <scope>IDENTIFICATION</scope>
</reference>
<name>A0A1I8JP69_9PLAT</name>
<dbReference type="PANTHER" id="PTHR23349">
    <property type="entry name" value="BASIC HELIX-LOOP-HELIX TRANSCRIPTION FACTOR, TWIST"/>
    <property type="match status" value="1"/>
</dbReference>
<feature type="domain" description="BHLH" evidence="2">
    <location>
        <begin position="253"/>
        <end position="305"/>
    </location>
</feature>
<proteinExistence type="predicted"/>
<dbReference type="PANTHER" id="PTHR23349:SF68">
    <property type="entry name" value="FI14601P"/>
    <property type="match status" value="1"/>
</dbReference>
<dbReference type="AlphaFoldDB" id="A0A1I8JP69"/>
<dbReference type="SUPFAM" id="SSF47459">
    <property type="entry name" value="HLH, helix-loop-helix DNA-binding domain"/>
    <property type="match status" value="1"/>
</dbReference>
<evidence type="ECO:0000259" key="2">
    <source>
        <dbReference type="PROSITE" id="PS50888"/>
    </source>
</evidence>
<evidence type="ECO:0000256" key="1">
    <source>
        <dbReference type="SAM" id="MobiDB-lite"/>
    </source>
</evidence>
<dbReference type="Gene3D" id="4.10.280.10">
    <property type="entry name" value="Helix-loop-helix DNA-binding domain"/>
    <property type="match status" value="1"/>
</dbReference>
<dbReference type="GO" id="GO:0000977">
    <property type="term" value="F:RNA polymerase II transcription regulatory region sequence-specific DNA binding"/>
    <property type="evidence" value="ECO:0007669"/>
    <property type="project" value="TreeGrafter"/>
</dbReference>
<organism evidence="3 4">
    <name type="scientific">Macrostomum lignano</name>
    <dbReference type="NCBI Taxonomy" id="282301"/>
    <lineage>
        <taxon>Eukaryota</taxon>
        <taxon>Metazoa</taxon>
        <taxon>Spiralia</taxon>
        <taxon>Lophotrochozoa</taxon>
        <taxon>Platyhelminthes</taxon>
        <taxon>Rhabditophora</taxon>
        <taxon>Macrostomorpha</taxon>
        <taxon>Macrostomida</taxon>
        <taxon>Macrostomidae</taxon>
        <taxon>Macrostomum</taxon>
    </lineage>
</organism>
<dbReference type="GO" id="GO:0046983">
    <property type="term" value="F:protein dimerization activity"/>
    <property type="evidence" value="ECO:0007669"/>
    <property type="project" value="InterPro"/>
</dbReference>
<dbReference type="PROSITE" id="PS50888">
    <property type="entry name" value="BHLH"/>
    <property type="match status" value="1"/>
</dbReference>
<dbReference type="InterPro" id="IPR050283">
    <property type="entry name" value="E-box_TF_Regulators"/>
</dbReference>
<dbReference type="InterPro" id="IPR011598">
    <property type="entry name" value="bHLH_dom"/>
</dbReference>
<feature type="region of interest" description="Disordered" evidence="1">
    <location>
        <begin position="233"/>
        <end position="257"/>
    </location>
</feature>
<dbReference type="WBParaSite" id="snap_masked-unitig_25615-processed-gene-0.0-mRNA-1">
    <property type="protein sequence ID" value="snap_masked-unitig_25615-processed-gene-0.0-mRNA-1"/>
    <property type="gene ID" value="snap_masked-unitig_25615-processed-gene-0.0"/>
</dbReference>
<dbReference type="GO" id="GO:0000981">
    <property type="term" value="F:DNA-binding transcription factor activity, RNA polymerase II-specific"/>
    <property type="evidence" value="ECO:0007669"/>
    <property type="project" value="TreeGrafter"/>
</dbReference>
<dbReference type="Proteomes" id="UP000095280">
    <property type="component" value="Unplaced"/>
</dbReference>
<keyword evidence="3" id="KW-1185">Reference proteome</keyword>